<protein>
    <submittedName>
        <fullName evidence="2">Uncharacterized protein</fullName>
    </submittedName>
</protein>
<proteinExistence type="predicted"/>
<gene>
    <name evidence="2" type="ORF">TE42_10560</name>
</gene>
<evidence type="ECO:0000256" key="1">
    <source>
        <dbReference type="SAM" id="MobiDB-lite"/>
    </source>
</evidence>
<sequence>MPVLAVRRSTRAEEVKPLLSNDHFPVDGALLRAWASHGSLQPVDGQHDAGQGLGKTDADAEQHGPIPLSSSTGVMC</sequence>
<dbReference type="EMBL" id="JXQG01000107">
    <property type="protein sequence ID" value="KKZ10238.1"/>
    <property type="molecule type" value="Genomic_DNA"/>
</dbReference>
<evidence type="ECO:0000313" key="3">
    <source>
        <dbReference type="Proteomes" id="UP000035067"/>
    </source>
</evidence>
<organism evidence="2 3">
    <name type="scientific">Candidatus Synechococcus spongiarum SP3</name>
    <dbReference type="NCBI Taxonomy" id="1604020"/>
    <lineage>
        <taxon>Bacteria</taxon>
        <taxon>Bacillati</taxon>
        <taxon>Cyanobacteriota</taxon>
        <taxon>Cyanophyceae</taxon>
        <taxon>Synechococcales</taxon>
        <taxon>Synechococcaceae</taxon>
        <taxon>Synechococcus</taxon>
    </lineage>
</organism>
<evidence type="ECO:0000313" key="2">
    <source>
        <dbReference type="EMBL" id="KKZ10238.1"/>
    </source>
</evidence>
<name>A0A0G2HIS0_9SYNE</name>
<reference evidence="2 3" key="1">
    <citation type="submission" date="2015-01" db="EMBL/GenBank/DDBJ databases">
        <title>Lifestyle Evolution in Cyanobacterial Symbionts of Sponges.</title>
        <authorList>
            <person name="Burgsdorf I."/>
            <person name="Slaby B.M."/>
            <person name="Handley K.M."/>
            <person name="Haber M."/>
            <person name="Blom J."/>
            <person name="Marshall C.W."/>
            <person name="Gilbert J.A."/>
            <person name="Hentschel U."/>
            <person name="Steindler L."/>
        </authorList>
    </citation>
    <scope>NUCLEOTIDE SEQUENCE [LARGE SCALE GENOMIC DNA]</scope>
    <source>
        <strain evidence="2">SP3</strain>
    </source>
</reference>
<dbReference type="Proteomes" id="UP000035067">
    <property type="component" value="Unassembled WGS sequence"/>
</dbReference>
<accession>A0A0G2HIS0</accession>
<dbReference type="AlphaFoldDB" id="A0A0G2HIS0"/>
<comment type="caution">
    <text evidence="2">The sequence shown here is derived from an EMBL/GenBank/DDBJ whole genome shotgun (WGS) entry which is preliminary data.</text>
</comment>
<dbReference type="PATRIC" id="fig|1604020.3.peg.976"/>
<feature type="region of interest" description="Disordered" evidence="1">
    <location>
        <begin position="41"/>
        <end position="76"/>
    </location>
</feature>